<dbReference type="KEGG" id="llu:AKJ09_02745"/>
<protein>
    <submittedName>
        <fullName evidence="2">Uncharacterized protein</fullName>
    </submittedName>
</protein>
<organism evidence="2 3">
    <name type="scientific">Labilithrix luteola</name>
    <dbReference type="NCBI Taxonomy" id="1391654"/>
    <lineage>
        <taxon>Bacteria</taxon>
        <taxon>Pseudomonadati</taxon>
        <taxon>Myxococcota</taxon>
        <taxon>Polyangia</taxon>
        <taxon>Polyangiales</taxon>
        <taxon>Labilitrichaceae</taxon>
        <taxon>Labilithrix</taxon>
    </lineage>
</organism>
<name>A0A0K1PRR1_9BACT</name>
<feature type="compositionally biased region" description="Basic and acidic residues" evidence="1">
    <location>
        <begin position="17"/>
        <end position="30"/>
    </location>
</feature>
<evidence type="ECO:0000313" key="2">
    <source>
        <dbReference type="EMBL" id="AKU96081.1"/>
    </source>
</evidence>
<dbReference type="EMBL" id="CP012333">
    <property type="protein sequence ID" value="AKU96081.1"/>
    <property type="molecule type" value="Genomic_DNA"/>
</dbReference>
<gene>
    <name evidence="2" type="ORF">AKJ09_02745</name>
</gene>
<dbReference type="Proteomes" id="UP000064967">
    <property type="component" value="Chromosome"/>
</dbReference>
<dbReference type="AlphaFoldDB" id="A0A0K1PRR1"/>
<keyword evidence="3" id="KW-1185">Reference proteome</keyword>
<proteinExistence type="predicted"/>
<accession>A0A0K1PRR1</accession>
<feature type="compositionally biased region" description="Polar residues" evidence="1">
    <location>
        <begin position="33"/>
        <end position="47"/>
    </location>
</feature>
<sequence length="47" mass="5155">MAGRKDYGRNDGQQHVARQESRTRTLDAGRHGWQSSLATSSIQPSVG</sequence>
<feature type="region of interest" description="Disordered" evidence="1">
    <location>
        <begin position="1"/>
        <end position="47"/>
    </location>
</feature>
<evidence type="ECO:0000256" key="1">
    <source>
        <dbReference type="SAM" id="MobiDB-lite"/>
    </source>
</evidence>
<reference evidence="2 3" key="1">
    <citation type="submission" date="2015-08" db="EMBL/GenBank/DDBJ databases">
        <authorList>
            <person name="Babu N.S."/>
            <person name="Beckwith C.J."/>
            <person name="Beseler K.G."/>
            <person name="Brison A."/>
            <person name="Carone J.V."/>
            <person name="Caskin T.P."/>
            <person name="Diamond M."/>
            <person name="Durham M.E."/>
            <person name="Foxe J.M."/>
            <person name="Go M."/>
            <person name="Henderson B.A."/>
            <person name="Jones I.B."/>
            <person name="McGettigan J.A."/>
            <person name="Micheletti S.J."/>
            <person name="Nasrallah M.E."/>
            <person name="Ortiz D."/>
            <person name="Piller C.R."/>
            <person name="Privatt S.R."/>
            <person name="Schneider S.L."/>
            <person name="Sharp S."/>
            <person name="Smith T.C."/>
            <person name="Stanton J.D."/>
            <person name="Ullery H.E."/>
            <person name="Wilson R.J."/>
            <person name="Serrano M.G."/>
            <person name="Buck G."/>
            <person name="Lee V."/>
            <person name="Wang Y."/>
            <person name="Carvalho R."/>
            <person name="Voegtly L."/>
            <person name="Shi R."/>
            <person name="Duckworth R."/>
            <person name="Johnson A."/>
            <person name="Loviza R."/>
            <person name="Walstead R."/>
            <person name="Shah Z."/>
            <person name="Kiflezghi M."/>
            <person name="Wade K."/>
            <person name="Ball S.L."/>
            <person name="Bradley K.W."/>
            <person name="Asai D.J."/>
            <person name="Bowman C.A."/>
            <person name="Russell D.A."/>
            <person name="Pope W.H."/>
            <person name="Jacobs-Sera D."/>
            <person name="Hendrix R.W."/>
            <person name="Hatfull G.F."/>
        </authorList>
    </citation>
    <scope>NUCLEOTIDE SEQUENCE [LARGE SCALE GENOMIC DNA]</scope>
    <source>
        <strain evidence="2 3">DSM 27648</strain>
    </source>
</reference>
<evidence type="ECO:0000313" key="3">
    <source>
        <dbReference type="Proteomes" id="UP000064967"/>
    </source>
</evidence>